<dbReference type="AlphaFoldDB" id="A0A835MA43"/>
<comment type="caution">
    <text evidence="2">The sequence shown here is derived from an EMBL/GenBank/DDBJ whole genome shotgun (WGS) entry which is preliminary data.</text>
</comment>
<protein>
    <recommendedName>
        <fullName evidence="4">GDSL esterase/lipase</fullName>
    </recommendedName>
</protein>
<gene>
    <name evidence="2" type="ORF">IFM89_029047</name>
</gene>
<dbReference type="PANTHER" id="PTHR45642">
    <property type="entry name" value="GDSL ESTERASE/LIPASE EXL3"/>
    <property type="match status" value="1"/>
</dbReference>
<dbReference type="InterPro" id="IPR001087">
    <property type="entry name" value="GDSL"/>
</dbReference>
<evidence type="ECO:0000313" key="3">
    <source>
        <dbReference type="Proteomes" id="UP000631114"/>
    </source>
</evidence>
<accession>A0A835MA43</accession>
<dbReference type="InterPro" id="IPR036514">
    <property type="entry name" value="SGNH_hydro_sf"/>
</dbReference>
<reference evidence="2 3" key="1">
    <citation type="submission" date="2020-10" db="EMBL/GenBank/DDBJ databases">
        <title>The Coptis chinensis genome and diversification of protoberbering-type alkaloids.</title>
        <authorList>
            <person name="Wang B."/>
            <person name="Shu S."/>
            <person name="Song C."/>
            <person name="Liu Y."/>
        </authorList>
    </citation>
    <scope>NUCLEOTIDE SEQUENCE [LARGE SCALE GENOMIC DNA]</scope>
    <source>
        <strain evidence="2">HL-2020</strain>
        <tissue evidence="2">Leaf</tissue>
    </source>
</reference>
<dbReference type="GO" id="GO:0016788">
    <property type="term" value="F:hydrolase activity, acting on ester bonds"/>
    <property type="evidence" value="ECO:0007669"/>
    <property type="project" value="InterPro"/>
</dbReference>
<keyword evidence="3" id="KW-1185">Reference proteome</keyword>
<comment type="similarity">
    <text evidence="1">Belongs to the 'GDSL' lipolytic enzyme family.</text>
</comment>
<dbReference type="Gene3D" id="3.40.50.1110">
    <property type="entry name" value="SGNH hydrolase"/>
    <property type="match status" value="1"/>
</dbReference>
<evidence type="ECO:0008006" key="4">
    <source>
        <dbReference type="Google" id="ProtNLM"/>
    </source>
</evidence>
<dbReference type="Pfam" id="PF00657">
    <property type="entry name" value="Lipase_GDSL"/>
    <property type="match status" value="1"/>
</dbReference>
<sequence length="169" mass="18971">NVIPIQKQLEYFTEYKARLEDVMGAEKLENHIRRAGFVVSCGTNGFAANYFSVPNRRAQYNVTDYQNFLLQKTRNFLQGLLDHGAQKIGIVGVPPIGCLPIVITTNSNNAISHRGCIESYSSVAKKYNAKLQNVLQSMQKNLGNFGAIIVYGEIYEPLLDMIKSYKKFG</sequence>
<dbReference type="OrthoDB" id="1600564at2759"/>
<evidence type="ECO:0000313" key="2">
    <source>
        <dbReference type="EMBL" id="KAF9616271.1"/>
    </source>
</evidence>
<dbReference type="PANTHER" id="PTHR45642:SF3">
    <property type="entry name" value="OS09G0540400 PROTEIN"/>
    <property type="match status" value="1"/>
</dbReference>
<feature type="non-terminal residue" evidence="2">
    <location>
        <position position="1"/>
    </location>
</feature>
<evidence type="ECO:0000256" key="1">
    <source>
        <dbReference type="ARBA" id="ARBA00008668"/>
    </source>
</evidence>
<name>A0A835MA43_9MAGN</name>
<proteinExistence type="inferred from homology"/>
<dbReference type="Proteomes" id="UP000631114">
    <property type="component" value="Unassembled WGS sequence"/>
</dbReference>
<dbReference type="InterPro" id="IPR050592">
    <property type="entry name" value="GDSL_lipolytic_enzyme"/>
</dbReference>
<dbReference type="EMBL" id="JADFTS010000003">
    <property type="protein sequence ID" value="KAF9616271.1"/>
    <property type="molecule type" value="Genomic_DNA"/>
</dbReference>
<organism evidence="2 3">
    <name type="scientific">Coptis chinensis</name>
    <dbReference type="NCBI Taxonomy" id="261450"/>
    <lineage>
        <taxon>Eukaryota</taxon>
        <taxon>Viridiplantae</taxon>
        <taxon>Streptophyta</taxon>
        <taxon>Embryophyta</taxon>
        <taxon>Tracheophyta</taxon>
        <taxon>Spermatophyta</taxon>
        <taxon>Magnoliopsida</taxon>
        <taxon>Ranunculales</taxon>
        <taxon>Ranunculaceae</taxon>
        <taxon>Coptidoideae</taxon>
        <taxon>Coptis</taxon>
    </lineage>
</organism>